<dbReference type="SMART" id="SM00867">
    <property type="entry name" value="YceI"/>
    <property type="match status" value="1"/>
</dbReference>
<organism evidence="3 4">
    <name type="scientific">Paeniglutamicibacter kerguelensis</name>
    <dbReference type="NCBI Taxonomy" id="254788"/>
    <lineage>
        <taxon>Bacteria</taxon>
        <taxon>Bacillati</taxon>
        <taxon>Actinomycetota</taxon>
        <taxon>Actinomycetes</taxon>
        <taxon>Micrococcales</taxon>
        <taxon>Micrococcaceae</taxon>
        <taxon>Paeniglutamicibacter</taxon>
    </lineage>
</organism>
<dbReference type="Proteomes" id="UP001296993">
    <property type="component" value="Unassembled WGS sequence"/>
</dbReference>
<dbReference type="SUPFAM" id="SSF101874">
    <property type="entry name" value="YceI-like"/>
    <property type="match status" value="1"/>
</dbReference>
<dbReference type="Pfam" id="PF04264">
    <property type="entry name" value="YceI"/>
    <property type="match status" value="1"/>
</dbReference>
<proteinExistence type="inferred from homology"/>
<dbReference type="InterPro" id="IPR036761">
    <property type="entry name" value="TTHA0802/YceI-like_sf"/>
</dbReference>
<keyword evidence="4" id="KW-1185">Reference proteome</keyword>
<comment type="caution">
    <text evidence="3">The sequence shown here is derived from an EMBL/GenBank/DDBJ whole genome shotgun (WGS) entry which is preliminary data.</text>
</comment>
<evidence type="ECO:0000313" key="3">
    <source>
        <dbReference type="EMBL" id="MBP2385078.1"/>
    </source>
</evidence>
<comment type="similarity">
    <text evidence="1">Belongs to the UPF0312 family.</text>
</comment>
<reference evidence="3 4" key="1">
    <citation type="submission" date="2021-03" db="EMBL/GenBank/DDBJ databases">
        <title>Sequencing the genomes of 1000 actinobacteria strains.</title>
        <authorList>
            <person name="Klenk H.-P."/>
        </authorList>
    </citation>
    <scope>NUCLEOTIDE SEQUENCE [LARGE SCALE GENOMIC DNA]</scope>
    <source>
        <strain evidence="3 4">DSM 15797</strain>
    </source>
</reference>
<evidence type="ECO:0000313" key="4">
    <source>
        <dbReference type="Proteomes" id="UP001296993"/>
    </source>
</evidence>
<dbReference type="InterPro" id="IPR007372">
    <property type="entry name" value="Lipid/polyisoprenoid-bd_YceI"/>
</dbReference>
<dbReference type="PANTHER" id="PTHR34406:SF1">
    <property type="entry name" value="PROTEIN YCEI"/>
    <property type="match status" value="1"/>
</dbReference>
<accession>A0ABS4X9C9</accession>
<evidence type="ECO:0000256" key="1">
    <source>
        <dbReference type="ARBA" id="ARBA00008812"/>
    </source>
</evidence>
<gene>
    <name evidence="3" type="ORF">JOF47_000589</name>
</gene>
<name>A0ABS4X9C9_9MICC</name>
<evidence type="ECO:0000259" key="2">
    <source>
        <dbReference type="SMART" id="SM00867"/>
    </source>
</evidence>
<feature type="domain" description="Lipid/polyisoprenoid-binding YceI-like" evidence="2">
    <location>
        <begin position="11"/>
        <end position="180"/>
    </location>
</feature>
<sequence length="188" mass="20996">MTKLEPSYAGTWRLDPTHTRIGFSARHAMVTKVRGAFNEVEGVINVDVEDISKSSVEITIKVASVDTRNADRDKHLRTNDFFDVPNYPDIVFRSTRIDQVEENSFIVNGDLTIKDTTKEVAVPIEFTGVETDPYGNLRAGFEGSRRIDRREYGVNWNQLLDSGGVLVSERVLLEFEISAVKDATAGTA</sequence>
<dbReference type="RefSeq" id="WP_209995843.1">
    <property type="nucleotide sequence ID" value="NZ_BAAAJY010000013.1"/>
</dbReference>
<dbReference type="EMBL" id="JAGIOF010000001">
    <property type="protein sequence ID" value="MBP2385078.1"/>
    <property type="molecule type" value="Genomic_DNA"/>
</dbReference>
<dbReference type="PANTHER" id="PTHR34406">
    <property type="entry name" value="PROTEIN YCEI"/>
    <property type="match status" value="1"/>
</dbReference>
<dbReference type="Gene3D" id="2.40.128.110">
    <property type="entry name" value="Lipid/polyisoprenoid-binding, YceI-like"/>
    <property type="match status" value="1"/>
</dbReference>
<protein>
    <submittedName>
        <fullName evidence="3">Polyisoprenoid-binding protein YceI</fullName>
    </submittedName>
</protein>